<evidence type="ECO:0000313" key="1">
    <source>
        <dbReference type="EMBL" id="TRA99202.1"/>
    </source>
</evidence>
<accession>A0A546XEL5</accession>
<reference evidence="1 2" key="1">
    <citation type="journal article" date="2019" name="Appl. Microbiol. Biotechnol.">
        <title>Differential efficiency of wild type rhizogenic strains for rol gene transformation of plants.</title>
        <authorList>
            <person name="Desmet S."/>
            <person name="De Keyser E."/>
            <person name="Van Vaerenbergh J."/>
            <person name="Baeyen S."/>
            <person name="Van Huylenbroeck J."/>
            <person name="Geelen D."/>
            <person name="Dhooghe E."/>
        </authorList>
    </citation>
    <scope>NUCLEOTIDE SEQUENCE [LARGE SCALE GENOMIC DNA]</scope>
    <source>
        <strain evidence="1 2">GBBC3284</strain>
    </source>
</reference>
<dbReference type="OrthoDB" id="8288758at2"/>
<evidence type="ECO:0000313" key="2">
    <source>
        <dbReference type="Proteomes" id="UP000315434"/>
    </source>
</evidence>
<dbReference type="EMBL" id="SGNY01000005">
    <property type="protein sequence ID" value="TRA99202.1"/>
    <property type="molecule type" value="Genomic_DNA"/>
</dbReference>
<gene>
    <name evidence="1" type="ORF">EXN68_17205</name>
</gene>
<name>A0A546XEL5_RHIRH</name>
<protein>
    <submittedName>
        <fullName evidence="1">Uncharacterized protein</fullName>
    </submittedName>
</protein>
<dbReference type="RefSeq" id="WP_142842022.1">
    <property type="nucleotide sequence ID" value="NZ_SGNY01000005.1"/>
</dbReference>
<proteinExistence type="predicted"/>
<organism evidence="1 2">
    <name type="scientific">Rhizobium rhizogenes</name>
    <name type="common">Agrobacterium rhizogenes</name>
    <dbReference type="NCBI Taxonomy" id="359"/>
    <lineage>
        <taxon>Bacteria</taxon>
        <taxon>Pseudomonadati</taxon>
        <taxon>Pseudomonadota</taxon>
        <taxon>Alphaproteobacteria</taxon>
        <taxon>Hyphomicrobiales</taxon>
        <taxon>Rhizobiaceae</taxon>
        <taxon>Rhizobium/Agrobacterium group</taxon>
        <taxon>Rhizobium</taxon>
    </lineage>
</organism>
<dbReference type="Proteomes" id="UP000315434">
    <property type="component" value="Unassembled WGS sequence"/>
</dbReference>
<comment type="caution">
    <text evidence="1">The sequence shown here is derived from an EMBL/GenBank/DDBJ whole genome shotgun (WGS) entry which is preliminary data.</text>
</comment>
<dbReference type="AlphaFoldDB" id="A0A546XEL5"/>
<sequence>MKTDWNVVRDLMNAAINACERIEASGYVEADRDAVIDIAGQEVSVQDLLVSAWTYPEKLRYQIIRERHDAGVDLPYVPETARILLAMSQAAAELVNAGDVTPAEEKLRKMITWFDSHLASGIEAATANRKKA</sequence>